<evidence type="ECO:0000256" key="3">
    <source>
        <dbReference type="SAM" id="SignalP"/>
    </source>
</evidence>
<keyword evidence="2" id="KW-1133">Transmembrane helix</keyword>
<dbReference type="EMBL" id="FO082274">
    <property type="protein sequence ID" value="CCO16708.1"/>
    <property type="molecule type" value="Genomic_DNA"/>
</dbReference>
<keyword evidence="2" id="KW-0472">Membrane</keyword>
<feature type="compositionally biased region" description="Low complexity" evidence="1">
    <location>
        <begin position="139"/>
        <end position="151"/>
    </location>
</feature>
<evidence type="ECO:0000256" key="1">
    <source>
        <dbReference type="SAM" id="MobiDB-lite"/>
    </source>
</evidence>
<reference evidence="4 5" key="1">
    <citation type="submission" date="2011-10" db="EMBL/GenBank/DDBJ databases">
        <authorList>
            <person name="Genoscope - CEA"/>
        </authorList>
    </citation>
    <scope>NUCLEOTIDE SEQUENCE [LARGE SCALE GENOMIC DNA]</scope>
    <source>
        <strain evidence="4 5">RCC 1105</strain>
    </source>
</reference>
<dbReference type="AlphaFoldDB" id="K8F573"/>
<dbReference type="KEGG" id="bpg:Bathy05g00490"/>
<protein>
    <recommendedName>
        <fullName evidence="6">Transmembrane protein</fullName>
    </recommendedName>
</protein>
<name>K8F573_9CHLO</name>
<sequence length="151" mass="17051">MFSSSSSTKRSTLAFFAMLFFICIASFASAARISPAMNENTNNIPSADSNGLIPRTRVPAPTTTGPASARLGASGNWFVHSSVRSFLVLYSFSSLCFSLFFFFFFFFFFFRDDDVLMRAVEKQQHPKPHTDPDEDRTPNNHNHNNNNQTRN</sequence>
<dbReference type="Proteomes" id="UP000198341">
    <property type="component" value="Chromosome 5"/>
</dbReference>
<evidence type="ECO:0000313" key="5">
    <source>
        <dbReference type="Proteomes" id="UP000198341"/>
    </source>
</evidence>
<evidence type="ECO:0000313" key="4">
    <source>
        <dbReference type="EMBL" id="CCO16708.1"/>
    </source>
</evidence>
<proteinExistence type="predicted"/>
<keyword evidence="2" id="KW-0812">Transmembrane</keyword>
<keyword evidence="3" id="KW-0732">Signal</keyword>
<evidence type="ECO:0008006" key="6">
    <source>
        <dbReference type="Google" id="ProtNLM"/>
    </source>
</evidence>
<dbReference type="GeneID" id="19015553"/>
<feature type="region of interest" description="Disordered" evidence="1">
    <location>
        <begin position="44"/>
        <end position="66"/>
    </location>
</feature>
<dbReference type="RefSeq" id="XP_007513150.1">
    <property type="nucleotide sequence ID" value="XM_007513088.1"/>
</dbReference>
<evidence type="ECO:0000256" key="2">
    <source>
        <dbReference type="SAM" id="Phobius"/>
    </source>
</evidence>
<feature type="chain" id="PRO_5003919927" description="Transmembrane protein" evidence="3">
    <location>
        <begin position="31"/>
        <end position="151"/>
    </location>
</feature>
<gene>
    <name evidence="4" type="ORF">Bathy05g00490</name>
</gene>
<feature type="signal peptide" evidence="3">
    <location>
        <begin position="1"/>
        <end position="30"/>
    </location>
</feature>
<keyword evidence="5" id="KW-1185">Reference proteome</keyword>
<accession>K8F573</accession>
<feature type="region of interest" description="Disordered" evidence="1">
    <location>
        <begin position="121"/>
        <end position="151"/>
    </location>
</feature>
<organism evidence="4 5">
    <name type="scientific">Bathycoccus prasinos</name>
    <dbReference type="NCBI Taxonomy" id="41875"/>
    <lineage>
        <taxon>Eukaryota</taxon>
        <taxon>Viridiplantae</taxon>
        <taxon>Chlorophyta</taxon>
        <taxon>Mamiellophyceae</taxon>
        <taxon>Mamiellales</taxon>
        <taxon>Bathycoccaceae</taxon>
        <taxon>Bathycoccus</taxon>
    </lineage>
</organism>
<feature type="transmembrane region" description="Helical" evidence="2">
    <location>
        <begin position="87"/>
        <end position="110"/>
    </location>
</feature>
<feature type="compositionally biased region" description="Basic and acidic residues" evidence="1">
    <location>
        <begin position="121"/>
        <end position="138"/>
    </location>
</feature>